<evidence type="ECO:0000256" key="1">
    <source>
        <dbReference type="ARBA" id="ARBA00004141"/>
    </source>
</evidence>
<dbReference type="EMBL" id="WERV01000007">
    <property type="protein sequence ID" value="MDV7715755.1"/>
    <property type="molecule type" value="Genomic_DNA"/>
</dbReference>
<evidence type="ECO:0000256" key="2">
    <source>
        <dbReference type="ARBA" id="ARBA00022448"/>
    </source>
</evidence>
<dbReference type="SUPFAM" id="SSF81340">
    <property type="entry name" value="Clc chloride channel"/>
    <property type="match status" value="1"/>
</dbReference>
<feature type="transmembrane region" description="Helical" evidence="10">
    <location>
        <begin position="166"/>
        <end position="195"/>
    </location>
</feature>
<dbReference type="Gene3D" id="1.10.3080.10">
    <property type="entry name" value="Clc chloride channel"/>
    <property type="match status" value="1"/>
</dbReference>
<feature type="transmembrane region" description="Helical" evidence="10">
    <location>
        <begin position="374"/>
        <end position="397"/>
    </location>
</feature>
<keyword evidence="5" id="KW-0406">Ion transport</keyword>
<keyword evidence="8" id="KW-0868">Chloride</keyword>
<feature type="transmembrane region" description="Helical" evidence="10">
    <location>
        <begin position="315"/>
        <end position="334"/>
    </location>
</feature>
<dbReference type="RefSeq" id="WP_002816749.1">
    <property type="nucleotide sequence ID" value="NZ_CP027431.1"/>
</dbReference>
<dbReference type="PANTHER" id="PTHR43427">
    <property type="entry name" value="CHLORIDE CHANNEL PROTEIN CLC-E"/>
    <property type="match status" value="1"/>
</dbReference>
<proteinExistence type="predicted"/>
<evidence type="ECO:0000256" key="5">
    <source>
        <dbReference type="ARBA" id="ARBA00023065"/>
    </source>
</evidence>
<keyword evidence="6 10" id="KW-0472">Membrane</keyword>
<evidence type="ECO:0000256" key="9">
    <source>
        <dbReference type="ARBA" id="ARBA00023303"/>
    </source>
</evidence>
<name>A0AAJ2P469_OENOE</name>
<feature type="transmembrane region" description="Helical" evidence="10">
    <location>
        <begin position="20"/>
        <end position="44"/>
    </location>
</feature>
<feature type="transmembrane region" description="Helical" evidence="10">
    <location>
        <begin position="110"/>
        <end position="130"/>
    </location>
</feature>
<dbReference type="GeneID" id="75066215"/>
<keyword evidence="4 10" id="KW-1133">Transmembrane helix</keyword>
<organism evidence="11 14">
    <name type="scientific">Oenococcus oeni</name>
    <name type="common">Leuconostoc oenos</name>
    <dbReference type="NCBI Taxonomy" id="1247"/>
    <lineage>
        <taxon>Bacteria</taxon>
        <taxon>Bacillati</taxon>
        <taxon>Bacillota</taxon>
        <taxon>Bacilli</taxon>
        <taxon>Lactobacillales</taxon>
        <taxon>Lactobacillaceae</taxon>
        <taxon>Oenococcus</taxon>
    </lineage>
</organism>
<dbReference type="CDD" id="cd01033">
    <property type="entry name" value="ClC_like"/>
    <property type="match status" value="1"/>
</dbReference>
<dbReference type="GO" id="GO:0005254">
    <property type="term" value="F:chloride channel activity"/>
    <property type="evidence" value="ECO:0007669"/>
    <property type="project" value="UniProtKB-KW"/>
</dbReference>
<evidence type="ECO:0000313" key="13">
    <source>
        <dbReference type="Proteomes" id="UP000294726"/>
    </source>
</evidence>
<dbReference type="Proteomes" id="UP000294726">
    <property type="component" value="Chromosome"/>
</dbReference>
<feature type="transmembrane region" description="Helical" evidence="10">
    <location>
        <begin position="346"/>
        <end position="368"/>
    </location>
</feature>
<dbReference type="GO" id="GO:0034707">
    <property type="term" value="C:chloride channel complex"/>
    <property type="evidence" value="ECO:0007669"/>
    <property type="project" value="UniProtKB-KW"/>
</dbReference>
<evidence type="ECO:0000256" key="4">
    <source>
        <dbReference type="ARBA" id="ARBA00022989"/>
    </source>
</evidence>
<reference evidence="12 13" key="1">
    <citation type="submission" date="2018-08" db="EMBL/GenBank/DDBJ databases">
        <authorList>
            <person name="Lorentzen P. G. S. M."/>
        </authorList>
    </citation>
    <scope>NUCLEOTIDE SEQUENCE [LARGE SCALE GENOMIC DNA]</scope>
    <source>
        <strain evidence="12 13">CRBO_1381</strain>
    </source>
</reference>
<gene>
    <name evidence="11" type="ORF">GA838_08445</name>
    <name evidence="12" type="ORF">OENI_0668</name>
</gene>
<dbReference type="InterPro" id="IPR050368">
    <property type="entry name" value="ClC-type_chloride_channel"/>
</dbReference>
<dbReference type="EMBL" id="LR031358">
    <property type="protein sequence ID" value="VDB97736.1"/>
    <property type="molecule type" value="Genomic_DNA"/>
</dbReference>
<keyword evidence="9" id="KW-0407">Ion channel</keyword>
<dbReference type="Proteomes" id="UP001281024">
    <property type="component" value="Unassembled WGS sequence"/>
</dbReference>
<evidence type="ECO:0000313" key="14">
    <source>
        <dbReference type="Proteomes" id="UP001281024"/>
    </source>
</evidence>
<dbReference type="AlphaFoldDB" id="A0AAJ2P469"/>
<dbReference type="InterPro" id="IPR001807">
    <property type="entry name" value="ClC"/>
</dbReference>
<evidence type="ECO:0000256" key="7">
    <source>
        <dbReference type="ARBA" id="ARBA00023173"/>
    </source>
</evidence>
<feature type="transmembrane region" description="Helical" evidence="10">
    <location>
        <begin position="207"/>
        <end position="228"/>
    </location>
</feature>
<dbReference type="PANTHER" id="PTHR43427:SF6">
    <property type="entry name" value="CHLORIDE CHANNEL PROTEIN CLC-E"/>
    <property type="match status" value="1"/>
</dbReference>
<protein>
    <submittedName>
        <fullName evidence="11">Chloride channel protein</fullName>
    </submittedName>
    <submittedName>
        <fullName evidence="12">Voltage-gated ClC-type chloride channel ClcB</fullName>
    </submittedName>
</protein>
<sequence>MRLGEIVEQKNRYFGKEETFVLALSTVVLGLIVGASSLFLSLFLDLIERIFLKFKETALEPSSIGISPLHRLLSVLISGIIVALVWYVLRNRFKSIIGVKRAVNGDSMPFLATIIDVLTQIFYVGSGGSIGRELAPREAGAAIAQQWQKLIQKWHLTVLSKEDYQLLIAAAAGAGFAGVYIAPLAGSFFCLEILLKKITPRAISVSLVMSVIATLVGSIAKGFGPYYLVKDNNFSFIFLLIILCIAPICGILGAFFHKSVSLAEKKQTKNWHILWQLPLAALATGLIATFFPQIMGNGRALAQMAMNTSTQGLSYMMLLLFGAVAKVTLTLFTIRSGTAGGTLTPSISIGAVTGVLLGSILFFIWPSIPIWQCAVVGAVTFLAAAQQAPLMALFMLIEISHLGYSAFLPLGLGVALSIGVSRVILK</sequence>
<comment type="subcellular location">
    <subcellularLocation>
        <location evidence="1">Membrane</location>
        <topology evidence="1">Multi-pass membrane protein</topology>
    </subcellularLocation>
</comment>
<feature type="transmembrane region" description="Helical" evidence="10">
    <location>
        <begin position="277"/>
        <end position="295"/>
    </location>
</feature>
<accession>A0AAJ2P469</accession>
<feature type="transmembrane region" description="Helical" evidence="10">
    <location>
        <begin position="69"/>
        <end position="89"/>
    </location>
</feature>
<feature type="transmembrane region" description="Helical" evidence="10">
    <location>
        <begin position="404"/>
        <end position="425"/>
    </location>
</feature>
<feature type="transmembrane region" description="Helical" evidence="10">
    <location>
        <begin position="234"/>
        <end position="256"/>
    </location>
</feature>
<keyword evidence="3 10" id="KW-0812">Transmembrane</keyword>
<dbReference type="Pfam" id="PF00654">
    <property type="entry name" value="Voltage_CLC"/>
    <property type="match status" value="1"/>
</dbReference>
<evidence type="ECO:0000256" key="8">
    <source>
        <dbReference type="ARBA" id="ARBA00023214"/>
    </source>
</evidence>
<keyword evidence="2" id="KW-0813">Transport</keyword>
<dbReference type="PRINTS" id="PR00762">
    <property type="entry name" value="CLCHANNEL"/>
</dbReference>
<evidence type="ECO:0000256" key="10">
    <source>
        <dbReference type="SAM" id="Phobius"/>
    </source>
</evidence>
<evidence type="ECO:0000256" key="3">
    <source>
        <dbReference type="ARBA" id="ARBA00022692"/>
    </source>
</evidence>
<evidence type="ECO:0000256" key="6">
    <source>
        <dbReference type="ARBA" id="ARBA00023136"/>
    </source>
</evidence>
<keyword evidence="7" id="KW-0869">Chloride channel</keyword>
<reference evidence="11" key="2">
    <citation type="submission" date="2019-10" db="EMBL/GenBank/DDBJ databases">
        <title>Malate fermentation in French cider.</title>
        <authorList>
            <person name="Cousin F.J."/>
            <person name="Medina Fernandez S."/>
            <person name="Misery B."/>
            <person name="Laplace J.-M."/>
            <person name="Cretenet M."/>
        </authorList>
    </citation>
    <scope>NUCLEOTIDE SEQUENCE</scope>
    <source>
        <strain evidence="11">UCMA15129</strain>
    </source>
</reference>
<evidence type="ECO:0000313" key="11">
    <source>
        <dbReference type="EMBL" id="MDV7715755.1"/>
    </source>
</evidence>
<evidence type="ECO:0000313" key="12">
    <source>
        <dbReference type="EMBL" id="VDB97736.1"/>
    </source>
</evidence>
<dbReference type="InterPro" id="IPR014743">
    <property type="entry name" value="Cl-channel_core"/>
</dbReference>